<keyword evidence="3 9" id="KW-0812">Transmembrane</keyword>
<evidence type="ECO:0000313" key="12">
    <source>
        <dbReference type="Proteomes" id="UP000051574"/>
    </source>
</evidence>
<dbReference type="InterPro" id="IPR005829">
    <property type="entry name" value="Sugar_transporter_CS"/>
</dbReference>
<dbReference type="EMBL" id="LJIG01009574">
    <property type="protein sequence ID" value="KRT82807.1"/>
    <property type="molecule type" value="Genomic_DNA"/>
</dbReference>
<dbReference type="InterPro" id="IPR050549">
    <property type="entry name" value="MFS_Trehalose_Transporter"/>
</dbReference>
<dbReference type="CDD" id="cd17358">
    <property type="entry name" value="MFS_GLUT6_8_Class3_like"/>
    <property type="match status" value="1"/>
</dbReference>
<keyword evidence="12" id="KW-1185">Reference proteome</keyword>
<feature type="transmembrane region" description="Helical" evidence="9">
    <location>
        <begin position="65"/>
        <end position="85"/>
    </location>
</feature>
<dbReference type="InterPro" id="IPR005828">
    <property type="entry name" value="MFS_sugar_transport-like"/>
</dbReference>
<sequence length="481" mass="52723">MSMKQSQNQLVTSEASKLPQYIAAISVCLGSIAAGTVLGWTANIGVDLETGDFRNITATTEEQGWIGSLATLGALVMCFLTGFFCNLIGRKWTMLALVAPFTLGWLLLVLAENLEMLYAGRFFTGLAGGAFCVSAPLYTSEISETEIRGRLGSFFQLFLTVGILLAYLFPLFSDIFLHSLLCGIIPLIFGVVFITQPETPVHLLKKGKDDMARASLQKLRGKHYDIEPEMSQIKTLIEEERLNDVPIVQAFKTKAAQKASLICFSLMFFQQLSGINAVIFYTGDIFEASGISMKSQHATLIIGCVQVVATFCSSMVIDKLGRKILLLVSDGFMAVSTILLGVFFTLKERELTDADTLETLGFLPVLALCIFIIVFSLGFGPIPWLISSELFPSEIKAVASSAAGTFNWFLAFLVTRFYLDLKEAIGGDITFYIFSGLSICGTIFVWLIVPETKGKTMEEIQEMLNGEKKPKTGVDNQGFSH</sequence>
<feature type="transmembrane region" description="Helical" evidence="9">
    <location>
        <begin position="175"/>
        <end position="195"/>
    </location>
</feature>
<feature type="transmembrane region" description="Helical" evidence="9">
    <location>
        <begin position="117"/>
        <end position="139"/>
    </location>
</feature>
<dbReference type="InterPro" id="IPR020846">
    <property type="entry name" value="MFS_dom"/>
</dbReference>
<evidence type="ECO:0000256" key="8">
    <source>
        <dbReference type="RuleBase" id="RU003346"/>
    </source>
</evidence>
<dbReference type="InterPro" id="IPR044775">
    <property type="entry name" value="MFS_ERD6/Tret1-like"/>
</dbReference>
<dbReference type="PROSITE" id="PS00217">
    <property type="entry name" value="SUGAR_TRANSPORT_2"/>
    <property type="match status" value="1"/>
</dbReference>
<dbReference type="GO" id="GO:0051119">
    <property type="term" value="F:sugar transmembrane transporter activity"/>
    <property type="evidence" value="ECO:0007669"/>
    <property type="project" value="InterPro"/>
</dbReference>
<feature type="transmembrane region" description="Helical" evidence="9">
    <location>
        <begin position="295"/>
        <end position="317"/>
    </location>
</feature>
<comment type="similarity">
    <text evidence="7">Belongs to the major facilitator superfamily. Sugar transporter (TC 2.A.1.1) family. Trehalose transporter subfamily.</text>
</comment>
<dbReference type="InterPro" id="IPR003663">
    <property type="entry name" value="Sugar/inositol_transpt"/>
</dbReference>
<evidence type="ECO:0000256" key="2">
    <source>
        <dbReference type="ARBA" id="ARBA00022475"/>
    </source>
</evidence>
<dbReference type="FunFam" id="1.20.1250.20:FF:000055">
    <property type="entry name" value="Facilitated trehalose transporter Tret1-2 homolog"/>
    <property type="match status" value="1"/>
</dbReference>
<dbReference type="PROSITE" id="PS50850">
    <property type="entry name" value="MFS"/>
    <property type="match status" value="1"/>
</dbReference>
<organism evidence="11 12">
    <name type="scientific">Oryctes borbonicus</name>
    <dbReference type="NCBI Taxonomy" id="1629725"/>
    <lineage>
        <taxon>Eukaryota</taxon>
        <taxon>Metazoa</taxon>
        <taxon>Ecdysozoa</taxon>
        <taxon>Arthropoda</taxon>
        <taxon>Hexapoda</taxon>
        <taxon>Insecta</taxon>
        <taxon>Pterygota</taxon>
        <taxon>Neoptera</taxon>
        <taxon>Endopterygota</taxon>
        <taxon>Coleoptera</taxon>
        <taxon>Polyphaga</taxon>
        <taxon>Scarabaeiformia</taxon>
        <taxon>Scarabaeidae</taxon>
        <taxon>Dynastinae</taxon>
        <taxon>Oryctes</taxon>
    </lineage>
</organism>
<feature type="transmembrane region" description="Helical" evidence="9">
    <location>
        <begin position="365"/>
        <end position="386"/>
    </location>
</feature>
<proteinExistence type="inferred from homology"/>
<feature type="transmembrane region" description="Helical" evidence="9">
    <location>
        <begin position="261"/>
        <end position="283"/>
    </location>
</feature>
<dbReference type="PANTHER" id="PTHR48021">
    <property type="match status" value="1"/>
</dbReference>
<evidence type="ECO:0000256" key="1">
    <source>
        <dbReference type="ARBA" id="ARBA00004651"/>
    </source>
</evidence>
<comment type="subcellular location">
    <subcellularLocation>
        <location evidence="1">Cell membrane</location>
        <topology evidence="1">Multi-pass membrane protein</topology>
    </subcellularLocation>
</comment>
<evidence type="ECO:0000256" key="5">
    <source>
        <dbReference type="ARBA" id="ARBA00023136"/>
    </source>
</evidence>
<protein>
    <submittedName>
        <fullName evidence="11">Membrane transporter</fullName>
    </submittedName>
</protein>
<feature type="transmembrane region" description="Helical" evidence="9">
    <location>
        <begin position="21"/>
        <end position="45"/>
    </location>
</feature>
<evidence type="ECO:0000256" key="3">
    <source>
        <dbReference type="ARBA" id="ARBA00022692"/>
    </source>
</evidence>
<gene>
    <name evidence="11" type="ORF">AMK59_3060</name>
</gene>
<keyword evidence="5 9" id="KW-0472">Membrane</keyword>
<dbReference type="InterPro" id="IPR036259">
    <property type="entry name" value="MFS_trans_sf"/>
</dbReference>
<feature type="transmembrane region" description="Helical" evidence="9">
    <location>
        <begin position="398"/>
        <end position="419"/>
    </location>
</feature>
<keyword evidence="6" id="KW-0325">Glycoprotein</keyword>
<feature type="transmembrane region" description="Helical" evidence="9">
    <location>
        <begin position="324"/>
        <end position="345"/>
    </location>
</feature>
<feature type="transmembrane region" description="Helical" evidence="9">
    <location>
        <begin position="92"/>
        <end position="111"/>
    </location>
</feature>
<feature type="transmembrane region" description="Helical" evidence="9">
    <location>
        <begin position="151"/>
        <end position="169"/>
    </location>
</feature>
<dbReference type="GO" id="GO:0005886">
    <property type="term" value="C:plasma membrane"/>
    <property type="evidence" value="ECO:0007669"/>
    <property type="project" value="UniProtKB-SubCell"/>
</dbReference>
<evidence type="ECO:0000256" key="4">
    <source>
        <dbReference type="ARBA" id="ARBA00022989"/>
    </source>
</evidence>
<reference evidence="11 12" key="1">
    <citation type="submission" date="2015-09" db="EMBL/GenBank/DDBJ databases">
        <title>Draft genome of the scarab beetle Oryctes borbonicus.</title>
        <authorList>
            <person name="Meyer J.M."/>
            <person name="Markov G.V."/>
            <person name="Baskaran P."/>
            <person name="Herrmann M."/>
            <person name="Sommer R.J."/>
            <person name="Roedelsperger C."/>
        </authorList>
    </citation>
    <scope>NUCLEOTIDE SEQUENCE [LARGE SCALE GENOMIC DNA]</scope>
    <source>
        <strain evidence="11">OB123</strain>
        <tissue evidence="11">Whole animal</tissue>
    </source>
</reference>
<evidence type="ECO:0000256" key="6">
    <source>
        <dbReference type="ARBA" id="ARBA00023180"/>
    </source>
</evidence>
<dbReference type="Pfam" id="PF00083">
    <property type="entry name" value="Sugar_tr"/>
    <property type="match status" value="1"/>
</dbReference>
<feature type="transmembrane region" description="Helical" evidence="9">
    <location>
        <begin position="431"/>
        <end position="449"/>
    </location>
</feature>
<dbReference type="Gene3D" id="1.20.1250.20">
    <property type="entry name" value="MFS general substrate transporter like domains"/>
    <property type="match status" value="1"/>
</dbReference>
<dbReference type="AlphaFoldDB" id="A0A0T6B7J6"/>
<dbReference type="Proteomes" id="UP000051574">
    <property type="component" value="Unassembled WGS sequence"/>
</dbReference>
<dbReference type="SUPFAM" id="SSF103473">
    <property type="entry name" value="MFS general substrate transporter"/>
    <property type="match status" value="1"/>
</dbReference>
<keyword evidence="8" id="KW-0813">Transport</keyword>
<comment type="caution">
    <text evidence="11">The sequence shown here is derived from an EMBL/GenBank/DDBJ whole genome shotgun (WGS) entry which is preliminary data.</text>
</comment>
<evidence type="ECO:0000256" key="9">
    <source>
        <dbReference type="SAM" id="Phobius"/>
    </source>
</evidence>
<evidence type="ECO:0000313" key="11">
    <source>
        <dbReference type="EMBL" id="KRT82807.1"/>
    </source>
</evidence>
<dbReference type="NCBIfam" id="TIGR00879">
    <property type="entry name" value="SP"/>
    <property type="match status" value="1"/>
</dbReference>
<keyword evidence="4 9" id="KW-1133">Transmembrane helix</keyword>
<name>A0A0T6B7J6_9SCAR</name>
<accession>A0A0T6B7J6</accession>
<evidence type="ECO:0000256" key="7">
    <source>
        <dbReference type="ARBA" id="ARBA00024348"/>
    </source>
</evidence>
<dbReference type="OrthoDB" id="6612291at2759"/>
<feature type="domain" description="Major facilitator superfamily (MFS) profile" evidence="10">
    <location>
        <begin position="23"/>
        <end position="453"/>
    </location>
</feature>
<dbReference type="PRINTS" id="PR00171">
    <property type="entry name" value="SUGRTRNSPORT"/>
</dbReference>
<evidence type="ECO:0000259" key="10">
    <source>
        <dbReference type="PROSITE" id="PS50850"/>
    </source>
</evidence>
<keyword evidence="2" id="KW-1003">Cell membrane</keyword>
<dbReference type="PROSITE" id="PS00216">
    <property type="entry name" value="SUGAR_TRANSPORT_1"/>
    <property type="match status" value="1"/>
</dbReference>
<dbReference type="PANTHER" id="PTHR48021:SF1">
    <property type="entry name" value="GH07001P-RELATED"/>
    <property type="match status" value="1"/>
</dbReference>